<evidence type="ECO:0000313" key="1">
    <source>
        <dbReference type="EMBL" id="MAA11541.1"/>
    </source>
</evidence>
<accession>A0A224YAW4</accession>
<protein>
    <submittedName>
        <fullName evidence="1">Basic tail secreted protein</fullName>
    </submittedName>
</protein>
<dbReference type="AlphaFoldDB" id="A0A224YAW4"/>
<sequence length="250" mass="28403">MIYIISIAVIFAGHTCYSYKVLPEWGPCHSVLSNFTAKRSCYYKCYNKNYRWESGMYGDGTNCVHPTFFRRIGTCMRGNCILPTDEGPHINNTIPEEPCDGLYHGRGYAPKCTYTCTHRGRTKRGPYPAGTLCIPTNKQGQRTGHAGMCMHGICQSYEDLVTTHANIEKKVFSTEYHKCPDKDHYGKNVLWSCYYYCNQTGAWFFGHYKSNRNSACELFQPDHKLGWCCKGQCIPQANCGHAESTTRGPM</sequence>
<proteinExistence type="predicted"/>
<reference evidence="1" key="1">
    <citation type="journal article" date="2017" name="Parasit. Vectors">
        <title>Sialotranscriptomics of Rhipicephalus zambeziensis reveals intricate expression profiles of secretory proteins and suggests tight temporal transcriptional regulation during blood-feeding.</title>
        <authorList>
            <person name="de Castro M.H."/>
            <person name="de Klerk D."/>
            <person name="Pienaar R."/>
            <person name="Rees D.J.G."/>
            <person name="Mans B.J."/>
        </authorList>
    </citation>
    <scope>NUCLEOTIDE SEQUENCE</scope>
    <source>
        <tissue evidence="1">Salivary glands</tissue>
    </source>
</reference>
<dbReference type="EMBL" id="GFPF01000395">
    <property type="protein sequence ID" value="MAA11541.1"/>
    <property type="molecule type" value="Transcribed_RNA"/>
</dbReference>
<organism evidence="1">
    <name type="scientific">Rhipicephalus zambeziensis</name>
    <dbReference type="NCBI Taxonomy" id="60191"/>
    <lineage>
        <taxon>Eukaryota</taxon>
        <taxon>Metazoa</taxon>
        <taxon>Ecdysozoa</taxon>
        <taxon>Arthropoda</taxon>
        <taxon>Chelicerata</taxon>
        <taxon>Arachnida</taxon>
        <taxon>Acari</taxon>
        <taxon>Parasitiformes</taxon>
        <taxon>Ixodida</taxon>
        <taxon>Ixodoidea</taxon>
        <taxon>Ixodidae</taxon>
        <taxon>Rhipicephalinae</taxon>
        <taxon>Rhipicephalus</taxon>
        <taxon>Rhipicephalus</taxon>
    </lineage>
</organism>
<name>A0A224YAW4_9ACAR</name>